<dbReference type="CTD" id="25936"/>
<dbReference type="Ensembl" id="ENSHCOT00000025979.1">
    <property type="protein sequence ID" value="ENSHCOP00000023682.1"/>
    <property type="gene ID" value="ENSHCOG00000012415.1"/>
</dbReference>
<dbReference type="OMA" id="AWQETSD"/>
<reference evidence="3" key="2">
    <citation type="submission" date="2025-09" db="UniProtKB">
        <authorList>
            <consortium name="Ensembl"/>
        </authorList>
    </citation>
    <scope>IDENTIFICATION</scope>
</reference>
<feature type="region of interest" description="Disordered" evidence="2">
    <location>
        <begin position="205"/>
        <end position="228"/>
    </location>
</feature>
<keyword evidence="1" id="KW-0175">Coiled coil</keyword>
<accession>A0A3Q2YXJ4</accession>
<dbReference type="Proteomes" id="UP000264820">
    <property type="component" value="Unplaced"/>
</dbReference>
<dbReference type="PANTHER" id="PTHR31749:SF3">
    <property type="entry name" value="KINETOCHORE-ASSOCIATED PROTEIN NSL1 HOMOLOG"/>
    <property type="match status" value="1"/>
</dbReference>
<evidence type="ECO:0000313" key="3">
    <source>
        <dbReference type="Ensembl" id="ENSHCOP00000023682.1"/>
    </source>
</evidence>
<dbReference type="Pfam" id="PF08641">
    <property type="entry name" value="Mis14"/>
    <property type="match status" value="1"/>
</dbReference>
<dbReference type="KEGG" id="hcq:109516716"/>
<organism evidence="3 4">
    <name type="scientific">Hippocampus comes</name>
    <name type="common">Tiger tail seahorse</name>
    <dbReference type="NCBI Taxonomy" id="109280"/>
    <lineage>
        <taxon>Eukaryota</taxon>
        <taxon>Metazoa</taxon>
        <taxon>Chordata</taxon>
        <taxon>Craniata</taxon>
        <taxon>Vertebrata</taxon>
        <taxon>Euteleostomi</taxon>
        <taxon>Actinopterygii</taxon>
        <taxon>Neopterygii</taxon>
        <taxon>Teleostei</taxon>
        <taxon>Neoteleostei</taxon>
        <taxon>Acanthomorphata</taxon>
        <taxon>Syngnathiaria</taxon>
        <taxon>Syngnathiformes</taxon>
        <taxon>Syngnathoidei</taxon>
        <taxon>Syngnathidae</taxon>
        <taxon>Hippocampus</taxon>
    </lineage>
</organism>
<dbReference type="PANTHER" id="PTHR31749">
    <property type="entry name" value="KINETOCHORE-ASSOCIATED PROTEIN NSL1 HOMOLOG"/>
    <property type="match status" value="1"/>
</dbReference>
<evidence type="ECO:0000256" key="1">
    <source>
        <dbReference type="SAM" id="Coils"/>
    </source>
</evidence>
<evidence type="ECO:0000313" key="4">
    <source>
        <dbReference type="Proteomes" id="UP000264820"/>
    </source>
</evidence>
<keyword evidence="4" id="KW-1185">Reference proteome</keyword>
<dbReference type="GeneTree" id="ENSGT00390000001374"/>
<dbReference type="OrthoDB" id="5973266at2759"/>
<feature type="compositionally biased region" description="Polar residues" evidence="2">
    <location>
        <begin position="218"/>
        <end position="228"/>
    </location>
</feature>
<dbReference type="AlphaFoldDB" id="A0A3Q2YXJ4"/>
<sequence>MAAKMDTQTGADTNEDFRVRLMSKNEVVQQMKLYKDILNEALGGQTAIPENTKRLLLEQLVADFEAAVQANVLVNGQTWDQSPHNDDEDKLAQLEKQMDDAIMETAKKRRTFPKQVLRWAVRALKAERRLADFYEKPVKPQQMLTDPQTGSLLKDLSDRASELKEHSTQVIKSICTLQKQAEGLLEVIGMKPSQASLEVHREVFGSEQLTETPPPSPNRAQWSGKWNRQSVRRDVWDAVASAGYVGGKKA</sequence>
<dbReference type="GO" id="GO:0000444">
    <property type="term" value="C:MIS12/MIND type complex"/>
    <property type="evidence" value="ECO:0007669"/>
    <property type="project" value="TreeGrafter"/>
</dbReference>
<reference evidence="3" key="1">
    <citation type="submission" date="2025-08" db="UniProtKB">
        <authorList>
            <consortium name="Ensembl"/>
        </authorList>
    </citation>
    <scope>IDENTIFICATION</scope>
</reference>
<proteinExistence type="predicted"/>
<dbReference type="GO" id="GO:0000070">
    <property type="term" value="P:mitotic sister chromatid segregation"/>
    <property type="evidence" value="ECO:0007669"/>
    <property type="project" value="InterPro"/>
</dbReference>
<dbReference type="GeneID" id="109516716"/>
<protein>
    <submittedName>
        <fullName evidence="3">NSL1 component of MIS12 kinetochore complex</fullName>
    </submittedName>
</protein>
<dbReference type="RefSeq" id="XP_019727028.1">
    <property type="nucleotide sequence ID" value="XM_019871469.1"/>
</dbReference>
<name>A0A3Q2YXJ4_HIPCM</name>
<evidence type="ECO:0000256" key="2">
    <source>
        <dbReference type="SAM" id="MobiDB-lite"/>
    </source>
</evidence>
<dbReference type="STRING" id="109280.ENSHCOP00000023682"/>
<dbReference type="InterPro" id="IPR013950">
    <property type="entry name" value="Mis14/Nsl1"/>
</dbReference>
<feature type="coiled-coil region" evidence="1">
    <location>
        <begin position="84"/>
        <end position="111"/>
    </location>
</feature>